<proteinExistence type="predicted"/>
<keyword evidence="2" id="KW-1185">Reference proteome</keyword>
<evidence type="ECO:0008006" key="3">
    <source>
        <dbReference type="Google" id="ProtNLM"/>
    </source>
</evidence>
<gene>
    <name evidence="1" type="ORF">HNQ80_003471</name>
</gene>
<organism evidence="1 2">
    <name type="scientific">Anaerosolibacter carboniphilus</name>
    <dbReference type="NCBI Taxonomy" id="1417629"/>
    <lineage>
        <taxon>Bacteria</taxon>
        <taxon>Bacillati</taxon>
        <taxon>Bacillota</taxon>
        <taxon>Clostridia</taxon>
        <taxon>Peptostreptococcales</taxon>
        <taxon>Thermotaleaceae</taxon>
        <taxon>Anaerosolibacter</taxon>
    </lineage>
</organism>
<dbReference type="Gene3D" id="3.40.30.10">
    <property type="entry name" value="Glutaredoxin"/>
    <property type="match status" value="1"/>
</dbReference>
<evidence type="ECO:0000313" key="2">
    <source>
        <dbReference type="Proteomes" id="UP000579281"/>
    </source>
</evidence>
<dbReference type="Proteomes" id="UP000579281">
    <property type="component" value="Unassembled WGS sequence"/>
</dbReference>
<dbReference type="SUPFAM" id="SSF52833">
    <property type="entry name" value="Thioredoxin-like"/>
    <property type="match status" value="1"/>
</dbReference>
<name>A0A841L2G6_9FIRM</name>
<reference evidence="1 2" key="1">
    <citation type="submission" date="2020-08" db="EMBL/GenBank/DDBJ databases">
        <title>Genomic Encyclopedia of Type Strains, Phase IV (KMG-IV): sequencing the most valuable type-strain genomes for metagenomic binning, comparative biology and taxonomic classification.</title>
        <authorList>
            <person name="Goeker M."/>
        </authorList>
    </citation>
    <scope>NUCLEOTIDE SEQUENCE [LARGE SCALE GENOMIC DNA]</scope>
    <source>
        <strain evidence="1 2">DSM 103526</strain>
    </source>
</reference>
<comment type="caution">
    <text evidence="1">The sequence shown here is derived from an EMBL/GenBank/DDBJ whole genome shotgun (WGS) entry which is preliminary data.</text>
</comment>
<protein>
    <recommendedName>
        <fullName evidence="3">Thioredoxin</fullName>
    </recommendedName>
</protein>
<dbReference type="CDD" id="cd01659">
    <property type="entry name" value="TRX_superfamily"/>
    <property type="match status" value="1"/>
</dbReference>
<dbReference type="RefSeq" id="WP_184311855.1">
    <property type="nucleotide sequence ID" value="NZ_JACHEN010000023.1"/>
</dbReference>
<dbReference type="Pfam" id="PF14595">
    <property type="entry name" value="Thioredoxin_9"/>
    <property type="match status" value="1"/>
</dbReference>
<dbReference type="InterPro" id="IPR036249">
    <property type="entry name" value="Thioredoxin-like_sf"/>
</dbReference>
<dbReference type="EMBL" id="JACHEN010000023">
    <property type="protein sequence ID" value="MBB6217352.1"/>
    <property type="molecule type" value="Genomic_DNA"/>
</dbReference>
<sequence>MKELFETGSTFHEFVNRDKDTYKEKTLENYHQIELDKGLENEIKEIDEIVNILVFAEIWCPDCMINVPALQKMADINDKIIIRIVSREGNETHMANYSLNGKPRIPTCIVMNQGFQEKGAFVEQPQALKDIVAKGNQAEIIVARRKYQKGEYTRDTIKETLDIIKKS</sequence>
<evidence type="ECO:0000313" key="1">
    <source>
        <dbReference type="EMBL" id="MBB6217352.1"/>
    </source>
</evidence>
<accession>A0A841L2G6</accession>
<dbReference type="AlphaFoldDB" id="A0A841L2G6"/>